<dbReference type="EMBL" id="JAVRRF010000008">
    <property type="protein sequence ID" value="KAK5062327.1"/>
    <property type="molecule type" value="Genomic_DNA"/>
</dbReference>
<evidence type="ECO:0000313" key="6">
    <source>
        <dbReference type="EMBL" id="KAK5062327.1"/>
    </source>
</evidence>
<dbReference type="SUPFAM" id="SSF52540">
    <property type="entry name" value="P-loop containing nucleoside triphosphate hydrolases"/>
    <property type="match status" value="1"/>
</dbReference>
<feature type="domain" description="NACHT-NTPase and P-loop NTPases N-terminal" evidence="3">
    <location>
        <begin position="72"/>
        <end position="132"/>
    </location>
</feature>
<gene>
    <name evidence="6" type="ORF">LTR69_004685</name>
</gene>
<feature type="compositionally biased region" description="Pro residues" evidence="2">
    <location>
        <begin position="1048"/>
        <end position="1060"/>
    </location>
</feature>
<dbReference type="InterPro" id="IPR056884">
    <property type="entry name" value="NPHP3-like_N"/>
</dbReference>
<dbReference type="InterPro" id="IPR031352">
    <property type="entry name" value="SesA"/>
</dbReference>
<keyword evidence="7" id="KW-1185">Reference proteome</keyword>
<dbReference type="Proteomes" id="UP001345691">
    <property type="component" value="Unassembled WGS sequence"/>
</dbReference>
<evidence type="ECO:0008006" key="8">
    <source>
        <dbReference type="Google" id="ProtNLM"/>
    </source>
</evidence>
<evidence type="ECO:0000259" key="3">
    <source>
        <dbReference type="Pfam" id="PF17107"/>
    </source>
</evidence>
<dbReference type="Gene3D" id="3.40.50.300">
    <property type="entry name" value="P-loop containing nucleotide triphosphate hydrolases"/>
    <property type="match status" value="1"/>
</dbReference>
<reference evidence="6 7" key="1">
    <citation type="submission" date="2023-08" db="EMBL/GenBank/DDBJ databases">
        <title>Black Yeasts Isolated from many extreme environments.</title>
        <authorList>
            <person name="Coleine C."/>
            <person name="Stajich J.E."/>
            <person name="Selbmann L."/>
        </authorList>
    </citation>
    <scope>NUCLEOTIDE SEQUENCE [LARGE SCALE GENOMIC DNA]</scope>
    <source>
        <strain evidence="6 7">CCFEE 6328</strain>
    </source>
</reference>
<protein>
    <recommendedName>
        <fullName evidence="8">NACHT domain-containing protein</fullName>
    </recommendedName>
</protein>
<evidence type="ECO:0000313" key="7">
    <source>
        <dbReference type="Proteomes" id="UP001345691"/>
    </source>
</evidence>
<feature type="domain" description="DUF7791" evidence="5">
    <location>
        <begin position="574"/>
        <end position="718"/>
    </location>
</feature>
<keyword evidence="1" id="KW-0677">Repeat</keyword>
<dbReference type="InterPro" id="IPR027417">
    <property type="entry name" value="P-loop_NTPase"/>
</dbReference>
<organism evidence="6 7">
    <name type="scientific">Exophiala sideris</name>
    <dbReference type="NCBI Taxonomy" id="1016849"/>
    <lineage>
        <taxon>Eukaryota</taxon>
        <taxon>Fungi</taxon>
        <taxon>Dikarya</taxon>
        <taxon>Ascomycota</taxon>
        <taxon>Pezizomycotina</taxon>
        <taxon>Eurotiomycetes</taxon>
        <taxon>Chaetothyriomycetidae</taxon>
        <taxon>Chaetothyriales</taxon>
        <taxon>Herpotrichiellaceae</taxon>
        <taxon>Exophiala</taxon>
    </lineage>
</organism>
<accession>A0ABR0JG62</accession>
<dbReference type="PANTHER" id="PTHR10039">
    <property type="entry name" value="AMELOGENIN"/>
    <property type="match status" value="1"/>
</dbReference>
<comment type="caution">
    <text evidence="6">The sequence shown here is derived from an EMBL/GenBank/DDBJ whole genome shotgun (WGS) entry which is preliminary data.</text>
</comment>
<dbReference type="InterPro" id="IPR056693">
    <property type="entry name" value="DUF7791"/>
</dbReference>
<evidence type="ECO:0000256" key="2">
    <source>
        <dbReference type="SAM" id="MobiDB-lite"/>
    </source>
</evidence>
<dbReference type="PANTHER" id="PTHR10039:SF5">
    <property type="entry name" value="NACHT DOMAIN-CONTAINING PROTEIN"/>
    <property type="match status" value="1"/>
</dbReference>
<dbReference type="Pfam" id="PF24883">
    <property type="entry name" value="NPHP3_N"/>
    <property type="match status" value="1"/>
</dbReference>
<evidence type="ECO:0000256" key="1">
    <source>
        <dbReference type="ARBA" id="ARBA00022737"/>
    </source>
</evidence>
<feature type="region of interest" description="Disordered" evidence="2">
    <location>
        <begin position="1038"/>
        <end position="1095"/>
    </location>
</feature>
<dbReference type="Pfam" id="PF17107">
    <property type="entry name" value="SesA"/>
    <property type="match status" value="1"/>
</dbReference>
<evidence type="ECO:0000259" key="5">
    <source>
        <dbReference type="Pfam" id="PF25053"/>
    </source>
</evidence>
<sequence length="1095" mass="122799">MLDPLTALSVASNIVSFVDFVVELIKEADTISTKGSAARIYHGRIVTNDLISLTASLQARTPVRFASDEPLKAEEQALDTIVAQCDEVAQELILVLQRLSIDQPASTWQSCRAALRTVWSSDKVEKLMSRLDSYRRETALRILVLLNAKSDAQSRRQTKILDTLQRSTKDVVEVISITSSNVQANLEQQTARIIHMHEQQAAVGKQQHEEIIAAILTLRDGNTQVIARPNTEKAMVDVEEAPLRIQKSYTFQEGVQSEQHSRPPRITDRVEEISPAYERTFQWIFQDPKENDKPWSNFLEWLQYGSGCYWINGKAGSGKSTLMKYILHDIRSRRAIAKWAAENDVVVASFFLWNMGTPLQKSQAGLIRALLLDVLQRHPGLIPTAFPGLCRHALSHSSNRLAEPSFPELKKAMLNLVNQPTSSLRMCFFIDGIDEYEGDEAELIDLLKEVMSCSTQVKMVLSSRPTPTCVDDLSEFPSLRLQDLTHDDIQIYVEDKLDKHRNMKRLKVKEATAATRLISDITTKASGVFLWIVLVVKSLLQGLVNHDRISDLRRRLDVLPEGLEKLYEHMLRTMTPIYRQQASQLFQIVLASMEVQHDQPLTALQLAYAEDTNPRDAIDAPSRLLTSEVEQVKCEATEARIRSRCCGLLEVQEKNRLGADGLTYKLLHVGFLHKTVIEFLNIESHWSTMLDLNTDTLFDPHKTLMSSCLFYGKTADLRRTAPSAAVEGLPDLCRSFLIYTRRVEEKTGEQQIDYMDEFEHTLVSQSILTSSTSVPESSRVWKSPTHQIHGLNKRMDFLALRFGLISYVTGKLEDRPGIASSAQGSALLREALCQFVFSGKITEELGTYDRTYFSADSGCRETPLYWHDCIGMLLAHRVNPNVRLPVFGERPEDGRDLCSPWEMMLDLAIALRSVHKTFLKDFEWANSWSALIASTLKLLMFQGAEPNAVRVSNMYSGSSSSIIERLLTPSWFAPVGSAQALSAPCRSNVDKSRAEIMALLTDRSSVQTEWVGGKLIMRQSLPGGSDSSKMKSLLGFKKSSMSTTPTASPTPSPMPSPLPSPNSRRSGGTQTPMHDPAQHPGRTGWLKRLLSRLAA</sequence>
<name>A0ABR0JG62_9EURO</name>
<evidence type="ECO:0000259" key="4">
    <source>
        <dbReference type="Pfam" id="PF24883"/>
    </source>
</evidence>
<feature type="domain" description="Nephrocystin 3-like N-terminal" evidence="4">
    <location>
        <begin position="280"/>
        <end position="464"/>
    </location>
</feature>
<proteinExistence type="predicted"/>
<dbReference type="Pfam" id="PF25053">
    <property type="entry name" value="DUF7791"/>
    <property type="match status" value="1"/>
</dbReference>